<reference evidence="7 10" key="3">
    <citation type="submission" date="2020-01" db="EMBL/GenBank/DDBJ databases">
        <title>Draft genome sequence of Aspergillus lentulus IFM 60648.</title>
        <authorList>
            <person name="Takahashi H."/>
            <person name="Yaguchi T."/>
        </authorList>
    </citation>
    <scope>NUCLEOTIDE SEQUENCE [LARGE SCALE GENOMIC DNA]</scope>
    <source>
        <strain evidence="7 10">IFM 60648</strain>
    </source>
</reference>
<keyword evidence="10" id="KW-1185">Reference proteome</keyword>
<keyword evidence="3" id="KW-0862">Zinc</keyword>
<dbReference type="Proteomes" id="UP000051487">
    <property type="component" value="Unassembled WGS sequence"/>
</dbReference>
<evidence type="ECO:0000313" key="8">
    <source>
        <dbReference type="EMBL" id="KAF4200222.1"/>
    </source>
</evidence>
<evidence type="ECO:0000256" key="3">
    <source>
        <dbReference type="ARBA" id="ARBA00022833"/>
    </source>
</evidence>
<dbReference type="GO" id="GO:0016846">
    <property type="term" value="F:carbon-sulfur lyase activity"/>
    <property type="evidence" value="ECO:0007669"/>
    <property type="project" value="InterPro"/>
</dbReference>
<reference evidence="8" key="2">
    <citation type="journal article" date="2020" name="bioRxiv">
        <title>Genomic and phenotypic heterogeneity of clinical isolates of the human pathogens Aspergillus fumigatus, Aspergillus lentulus and Aspergillus fumigatiaffinis.</title>
        <authorList>
            <person name="dos Santos R.A.C."/>
            <person name="Steenwyk J.L."/>
            <person name="Rivero-Menendez O."/>
            <person name="Mead M.E."/>
            <person name="Silva L.P."/>
            <person name="Bastos R.W."/>
            <person name="Alastruey-Izquierdo A."/>
            <person name="Goldman G.H."/>
            <person name="Rokas A."/>
        </authorList>
    </citation>
    <scope>NUCLEOTIDE SEQUENCE</scope>
    <source>
        <strain evidence="8">CNM-CM8927</strain>
    </source>
</reference>
<keyword evidence="4" id="KW-0456">Lyase</keyword>
<evidence type="ECO:0000259" key="5">
    <source>
        <dbReference type="PROSITE" id="PS51891"/>
    </source>
</evidence>
<dbReference type="AlphaFoldDB" id="A0AAN4PAK6"/>
<dbReference type="InterPro" id="IPR011057">
    <property type="entry name" value="Mss4-like_sf"/>
</dbReference>
<dbReference type="PROSITE" id="PS51891">
    <property type="entry name" value="CENP_V_GFA"/>
    <property type="match status" value="1"/>
</dbReference>
<dbReference type="SUPFAM" id="SSF51316">
    <property type="entry name" value="Mss4-like"/>
    <property type="match status" value="1"/>
</dbReference>
<proteinExistence type="inferred from homology"/>
<accession>A0AAN4PAK6</accession>
<dbReference type="EMBL" id="BLKI01000017">
    <property type="protein sequence ID" value="GFF73230.1"/>
    <property type="molecule type" value="Genomic_DNA"/>
</dbReference>
<reference evidence="6 9" key="1">
    <citation type="submission" date="2015-11" db="EMBL/GenBank/DDBJ databases">
        <title>Aspergillus lentulus strain IFM 54703T.</title>
        <authorList>
            <person name="Kusuya Y."/>
            <person name="Sakai K."/>
            <person name="Kamei K."/>
            <person name="Takahashi H."/>
            <person name="Yaguchi T."/>
        </authorList>
    </citation>
    <scope>NUCLEOTIDE SEQUENCE [LARGE SCALE GENOMIC DNA]</scope>
    <source>
        <strain evidence="6 9">IFM 54703</strain>
    </source>
</reference>
<dbReference type="InterPro" id="IPR006913">
    <property type="entry name" value="CENP-V/GFA"/>
</dbReference>
<evidence type="ECO:0000313" key="10">
    <source>
        <dbReference type="Proteomes" id="UP000465220"/>
    </source>
</evidence>
<dbReference type="PANTHER" id="PTHR33337">
    <property type="entry name" value="GFA DOMAIN-CONTAINING PROTEIN"/>
    <property type="match status" value="1"/>
</dbReference>
<evidence type="ECO:0000313" key="6">
    <source>
        <dbReference type="EMBL" id="GAQ03010.1"/>
    </source>
</evidence>
<dbReference type="Gene3D" id="3.90.1590.10">
    <property type="entry name" value="glutathione-dependent formaldehyde- activating enzyme (gfa)"/>
    <property type="match status" value="1"/>
</dbReference>
<dbReference type="Proteomes" id="UP000649114">
    <property type="component" value="Unassembled WGS sequence"/>
</dbReference>
<feature type="domain" description="CENP-V/GFA" evidence="5">
    <location>
        <begin position="7"/>
        <end position="118"/>
    </location>
</feature>
<evidence type="ECO:0000256" key="2">
    <source>
        <dbReference type="ARBA" id="ARBA00022723"/>
    </source>
</evidence>
<dbReference type="EMBL" id="BCLY01000001">
    <property type="protein sequence ID" value="GAQ03010.1"/>
    <property type="molecule type" value="Genomic_DNA"/>
</dbReference>
<dbReference type="Pfam" id="PF04828">
    <property type="entry name" value="GFA"/>
    <property type="match status" value="1"/>
</dbReference>
<dbReference type="EMBL" id="JAAAPU010000219">
    <property type="protein sequence ID" value="KAF4200222.1"/>
    <property type="molecule type" value="Genomic_DNA"/>
</dbReference>
<dbReference type="Proteomes" id="UP000465220">
    <property type="component" value="Unassembled WGS sequence"/>
</dbReference>
<dbReference type="GO" id="GO:0046872">
    <property type="term" value="F:metal ion binding"/>
    <property type="evidence" value="ECO:0007669"/>
    <property type="project" value="UniProtKB-KW"/>
</dbReference>
<comment type="caution">
    <text evidence="6">The sequence shown here is derived from an EMBL/GenBank/DDBJ whole genome shotgun (WGS) entry which is preliminary data.</text>
</comment>
<evidence type="ECO:0000256" key="1">
    <source>
        <dbReference type="ARBA" id="ARBA00005495"/>
    </source>
</evidence>
<gene>
    <name evidence="6" type="ORF">ALT_0331</name>
    <name evidence="8" type="ORF">CNMCM8927_003688</name>
    <name evidence="7" type="ORF">IFM60648_03886</name>
</gene>
<protein>
    <submittedName>
        <fullName evidence="6">Glutathione-dependent formaldehyde-activating enzyme</fullName>
    </submittedName>
</protein>
<organism evidence="6 9">
    <name type="scientific">Aspergillus lentulus</name>
    <dbReference type="NCBI Taxonomy" id="293939"/>
    <lineage>
        <taxon>Eukaryota</taxon>
        <taxon>Fungi</taxon>
        <taxon>Dikarya</taxon>
        <taxon>Ascomycota</taxon>
        <taxon>Pezizomycotina</taxon>
        <taxon>Eurotiomycetes</taxon>
        <taxon>Eurotiomycetidae</taxon>
        <taxon>Eurotiales</taxon>
        <taxon>Aspergillaceae</taxon>
        <taxon>Aspergillus</taxon>
        <taxon>Aspergillus subgen. Fumigati</taxon>
    </lineage>
</organism>
<comment type="similarity">
    <text evidence="1">Belongs to the Gfa family.</text>
</comment>
<keyword evidence="2" id="KW-0479">Metal-binding</keyword>
<evidence type="ECO:0000313" key="9">
    <source>
        <dbReference type="Proteomes" id="UP000051487"/>
    </source>
</evidence>
<evidence type="ECO:0000256" key="4">
    <source>
        <dbReference type="ARBA" id="ARBA00023239"/>
    </source>
</evidence>
<sequence>MSTPDIVTGSCLCQTVRYKVTGPPKSTIICHCDSCRKSTGSAFMANSFYMKDQLQVLTGEDALRVYDDKSTGSGKPLSRSFCSICGSPLFISSESLAPTAVTVTSGTMDLGPAKSEWEPKLEVFCARRREWLAPVEGTEKHDAMLQLR</sequence>
<dbReference type="PANTHER" id="PTHR33337:SF39">
    <property type="entry name" value="DUF636 DOMAIN PROTEIN (AFU_ORTHOLOGUE AFUA_6G11530)"/>
    <property type="match status" value="1"/>
</dbReference>
<evidence type="ECO:0000313" key="7">
    <source>
        <dbReference type="EMBL" id="GFF73230.1"/>
    </source>
</evidence>
<reference evidence="8" key="4">
    <citation type="submission" date="2020-04" db="EMBL/GenBank/DDBJ databases">
        <authorList>
            <person name="Santos R.A.C."/>
            <person name="Steenwyk J.L."/>
            <person name="Rivero-Menendez O."/>
            <person name="Mead M.E."/>
            <person name="Silva L.P."/>
            <person name="Bastos R.W."/>
            <person name="Alastruey-Izquierdo A."/>
            <person name="Goldman G.H."/>
            <person name="Rokas A."/>
        </authorList>
    </citation>
    <scope>NUCLEOTIDE SEQUENCE</scope>
    <source>
        <strain evidence="8">CNM-CM8927</strain>
    </source>
</reference>
<name>A0AAN4PAK6_ASPLE</name>